<evidence type="ECO:0000256" key="1">
    <source>
        <dbReference type="ARBA" id="ARBA00009431"/>
    </source>
</evidence>
<name>A0ABD3U6M1_9LAMI</name>
<protein>
    <submittedName>
        <fullName evidence="2">Uncharacterized protein</fullName>
    </submittedName>
</protein>
<keyword evidence="3" id="KW-1185">Reference proteome</keyword>
<reference evidence="2 3" key="1">
    <citation type="submission" date="2024-12" db="EMBL/GenBank/DDBJ databases">
        <title>The unique morphological basis and parallel evolutionary history of personate flowers in Penstemon.</title>
        <authorList>
            <person name="Depatie T.H."/>
            <person name="Wessinger C.A."/>
        </authorList>
    </citation>
    <scope>NUCLEOTIDE SEQUENCE [LARGE SCALE GENOMIC DNA]</scope>
    <source>
        <strain evidence="2">WTNN_2</strain>
        <tissue evidence="2">Leaf</tissue>
    </source>
</reference>
<accession>A0ABD3U6M1</accession>
<dbReference type="InterPro" id="IPR001563">
    <property type="entry name" value="Peptidase_S10"/>
</dbReference>
<dbReference type="Pfam" id="PF00450">
    <property type="entry name" value="Peptidase_S10"/>
    <property type="match status" value="1"/>
</dbReference>
<comment type="similarity">
    <text evidence="1">Belongs to the peptidase S10 family.</text>
</comment>
<gene>
    <name evidence="2" type="ORF">ACJIZ3_001246</name>
</gene>
<organism evidence="2 3">
    <name type="scientific">Penstemon smallii</name>
    <dbReference type="NCBI Taxonomy" id="265156"/>
    <lineage>
        <taxon>Eukaryota</taxon>
        <taxon>Viridiplantae</taxon>
        <taxon>Streptophyta</taxon>
        <taxon>Embryophyta</taxon>
        <taxon>Tracheophyta</taxon>
        <taxon>Spermatophyta</taxon>
        <taxon>Magnoliopsida</taxon>
        <taxon>eudicotyledons</taxon>
        <taxon>Gunneridae</taxon>
        <taxon>Pentapetalae</taxon>
        <taxon>asterids</taxon>
        <taxon>lamiids</taxon>
        <taxon>Lamiales</taxon>
        <taxon>Plantaginaceae</taxon>
        <taxon>Cheloneae</taxon>
        <taxon>Penstemon</taxon>
    </lineage>
</organism>
<evidence type="ECO:0000313" key="3">
    <source>
        <dbReference type="Proteomes" id="UP001634393"/>
    </source>
</evidence>
<dbReference type="InterPro" id="IPR029058">
    <property type="entry name" value="AB_hydrolase_fold"/>
</dbReference>
<dbReference type="Gene3D" id="3.40.50.1820">
    <property type="entry name" value="alpha/beta hydrolase"/>
    <property type="match status" value="1"/>
</dbReference>
<dbReference type="PANTHER" id="PTHR11802">
    <property type="entry name" value="SERINE PROTEASE FAMILY S10 SERINE CARBOXYPEPTIDASE"/>
    <property type="match status" value="1"/>
</dbReference>
<dbReference type="EMBL" id="JBJXBP010000002">
    <property type="protein sequence ID" value="KAL3843843.1"/>
    <property type="molecule type" value="Genomic_DNA"/>
</dbReference>
<dbReference type="SUPFAM" id="SSF53474">
    <property type="entry name" value="alpha/beta-Hydrolases"/>
    <property type="match status" value="1"/>
</dbReference>
<dbReference type="Proteomes" id="UP001634393">
    <property type="component" value="Unassembled WGS sequence"/>
</dbReference>
<dbReference type="AlphaFoldDB" id="A0ABD3U6M1"/>
<comment type="caution">
    <text evidence="2">The sequence shown here is derived from an EMBL/GenBank/DDBJ whole genome shotgun (WGS) entry which is preliminary data.</text>
</comment>
<sequence length="479" mass="55112">MPQRSGWVKPTPFCQMMILVSFLLLFIINSLYFSSASEINIVRTLPGYSGTLPFKLETGYISIGENEEIELFYYFIESESEPERDPLLLWLNGGPGCSGLLDLVYEIGPFTFDISAFDGSLPSFILNPYSWTKVANIIFIDSPVGAGFSYAATANGYVSYDNKWLLKHPSFINNRLYVAGDTYGGKIVPMVSLEIARGNEAGLEPQMLLQGYMVGNPVIGNKEANEKIPYAHRMALISDEYFELAKHSCNGEYVTPDWNNYQCHYALRLIQECTNLITEEHILEPKCEFLSPKPDNIKRRPTFLKDHPVRYLLQSKQEEPWCRNHNYMTSYVWANDETVREALHIRQVSCSFAIREYWTRCNQVSYDKNVESVIKYHQLLNNKGYQALVYSGDHDMRVPYMNTLNWIRSLNLTIDDQWRPWTVNGQVAGYTEKYKSDQAYITFATVKVFKRLGAGHTAPEYMPKQCLAMINRWLSREAL</sequence>
<evidence type="ECO:0000313" key="2">
    <source>
        <dbReference type="EMBL" id="KAL3843843.1"/>
    </source>
</evidence>
<dbReference type="PANTHER" id="PTHR11802:SF224">
    <property type="entry name" value="SERINE CARBOXYPEPTIDASE-LIKE 7 ISOFORM X1"/>
    <property type="match status" value="1"/>
</dbReference>
<dbReference type="PRINTS" id="PR00724">
    <property type="entry name" value="CRBOXYPTASEC"/>
</dbReference>
<dbReference type="FunFam" id="3.40.50.1820:FF:000072">
    <property type="entry name" value="Serine carboxypeptidase-like 19"/>
    <property type="match status" value="1"/>
</dbReference>
<proteinExistence type="inferred from homology"/>